<keyword evidence="2" id="KW-0175">Coiled coil</keyword>
<name>A0A1G5W691_9FIRM</name>
<proteinExistence type="inferred from homology"/>
<evidence type="ECO:0000313" key="4">
    <source>
        <dbReference type="Proteomes" id="UP000199689"/>
    </source>
</evidence>
<dbReference type="GeneID" id="87756162"/>
<comment type="similarity">
    <text evidence="1">Belongs to the UPF0111 family.</text>
</comment>
<feature type="coiled-coil region" evidence="2">
    <location>
        <begin position="117"/>
        <end position="154"/>
    </location>
</feature>
<dbReference type="EMBL" id="FMXA01000013">
    <property type="protein sequence ID" value="SDA53216.1"/>
    <property type="molecule type" value="Genomic_DNA"/>
</dbReference>
<dbReference type="AlphaFoldDB" id="A0A1G5W691"/>
<dbReference type="OrthoDB" id="9797568at2"/>
<dbReference type="RefSeq" id="WP_091364709.1">
    <property type="nucleotide sequence ID" value="NZ_CALJSX010000031.1"/>
</dbReference>
<evidence type="ECO:0000313" key="3">
    <source>
        <dbReference type="EMBL" id="SDA53216.1"/>
    </source>
</evidence>
<evidence type="ECO:0000256" key="1">
    <source>
        <dbReference type="ARBA" id="ARBA00008591"/>
    </source>
</evidence>
<protein>
    <recommendedName>
        <fullName evidence="5">TIGR00153 family protein</fullName>
    </recommendedName>
</protein>
<keyword evidence="4" id="KW-1185">Reference proteome</keyword>
<accession>A0A1G5W691</accession>
<dbReference type="Proteomes" id="UP000199689">
    <property type="component" value="Unassembled WGS sequence"/>
</dbReference>
<sequence>MFSLVNKHEEFFDYLVSNARNFHKSVLLAKEVLQDISTLERNGREATKLEHAGNKLTIDIVARMKKVFITPIDREDFYALTRRLDDCVDDMKDVVLSLRIYHANNTWSEPLKMVNILEKMSGEMIELMRLLKDIDKNEKEIAAHARQLNKLESEADVIYRGAISELFDGTHEIIDIIRWKEIMGGLEDTANQAENVGNLVKEVVMKYA</sequence>
<evidence type="ECO:0000256" key="2">
    <source>
        <dbReference type="SAM" id="Coils"/>
    </source>
</evidence>
<dbReference type="InterPro" id="IPR018445">
    <property type="entry name" value="Put_Phosphate_transp_reg"/>
</dbReference>
<gene>
    <name evidence="3" type="ORF">SAMN02910343_01144</name>
</gene>
<dbReference type="Gene3D" id="1.20.58.220">
    <property type="entry name" value="Phosphate transport system protein phou homolog 2, domain 2"/>
    <property type="match status" value="1"/>
</dbReference>
<dbReference type="Pfam" id="PF01865">
    <property type="entry name" value="PhoU_div"/>
    <property type="match status" value="1"/>
</dbReference>
<organism evidence="3 4">
    <name type="scientific">Allisonella histaminiformans</name>
    <dbReference type="NCBI Taxonomy" id="209880"/>
    <lineage>
        <taxon>Bacteria</taxon>
        <taxon>Bacillati</taxon>
        <taxon>Bacillota</taxon>
        <taxon>Negativicutes</taxon>
        <taxon>Veillonellales</taxon>
        <taxon>Veillonellaceae</taxon>
        <taxon>Allisonella</taxon>
    </lineage>
</organism>
<dbReference type="InterPro" id="IPR038078">
    <property type="entry name" value="PhoU-like_sf"/>
</dbReference>
<dbReference type="PANTHER" id="PTHR37298:SF1">
    <property type="entry name" value="UPF0111 PROTEIN YKAA"/>
    <property type="match status" value="1"/>
</dbReference>
<dbReference type="InterPro" id="IPR052912">
    <property type="entry name" value="UPF0111_domain"/>
</dbReference>
<dbReference type="PANTHER" id="PTHR37298">
    <property type="entry name" value="UPF0111 PROTEIN YKAA"/>
    <property type="match status" value="1"/>
</dbReference>
<evidence type="ECO:0008006" key="5">
    <source>
        <dbReference type="Google" id="ProtNLM"/>
    </source>
</evidence>
<dbReference type="STRING" id="209880.SAMN02910343_01144"/>
<reference evidence="3 4" key="1">
    <citation type="submission" date="2016-10" db="EMBL/GenBank/DDBJ databases">
        <authorList>
            <person name="de Groot N.N."/>
        </authorList>
    </citation>
    <scope>NUCLEOTIDE SEQUENCE [LARGE SCALE GENOMIC DNA]</scope>
    <source>
        <strain evidence="3 4">DSM 15230</strain>
    </source>
</reference>